<dbReference type="Proteomes" id="UP000198992">
    <property type="component" value="Unassembled WGS sequence"/>
</dbReference>
<dbReference type="RefSeq" id="WP_171947779.1">
    <property type="nucleotide sequence ID" value="NZ_FNTH01000001.1"/>
</dbReference>
<name>A0A1H4YAR6_9BRAD</name>
<evidence type="ECO:0000313" key="1">
    <source>
        <dbReference type="EMBL" id="SED14104.1"/>
    </source>
</evidence>
<proteinExistence type="predicted"/>
<sequence length="46" mass="5611">MAEILFVRNATRRHQISNECLPYLNRRSDFRRNTGPVKYWRVFDIA</sequence>
<organism evidence="1 2">
    <name type="scientific">Bradyrhizobium erythrophlei</name>
    <dbReference type="NCBI Taxonomy" id="1437360"/>
    <lineage>
        <taxon>Bacteria</taxon>
        <taxon>Pseudomonadati</taxon>
        <taxon>Pseudomonadota</taxon>
        <taxon>Alphaproteobacteria</taxon>
        <taxon>Hyphomicrobiales</taxon>
        <taxon>Nitrobacteraceae</taxon>
        <taxon>Bradyrhizobium</taxon>
    </lineage>
</organism>
<gene>
    <name evidence="1" type="ORF">SAMN05444164_3831</name>
</gene>
<dbReference type="EMBL" id="FNTH01000001">
    <property type="protein sequence ID" value="SED14104.1"/>
    <property type="molecule type" value="Genomic_DNA"/>
</dbReference>
<dbReference type="AlphaFoldDB" id="A0A1H4YAR6"/>
<evidence type="ECO:0000313" key="2">
    <source>
        <dbReference type="Proteomes" id="UP000198992"/>
    </source>
</evidence>
<accession>A0A1H4YAR6</accession>
<reference evidence="1 2" key="1">
    <citation type="submission" date="2016-10" db="EMBL/GenBank/DDBJ databases">
        <authorList>
            <person name="de Groot N.N."/>
        </authorList>
    </citation>
    <scope>NUCLEOTIDE SEQUENCE [LARGE SCALE GENOMIC DNA]</scope>
    <source>
        <strain evidence="1 2">MT12</strain>
    </source>
</reference>
<protein>
    <submittedName>
        <fullName evidence="1">Uncharacterized protein</fullName>
    </submittedName>
</protein>